<dbReference type="EMBL" id="FNNQ01000007">
    <property type="protein sequence ID" value="SDW87268.1"/>
    <property type="molecule type" value="Genomic_DNA"/>
</dbReference>
<keyword evidence="2" id="KW-1185">Reference proteome</keyword>
<proteinExistence type="predicted"/>
<dbReference type="Proteomes" id="UP000198534">
    <property type="component" value="Unassembled WGS sequence"/>
</dbReference>
<name>A0A1H2X3A9_9BACL</name>
<sequence length="61" mass="6904">MFVISDIKCPRKKTGVFNGYLPFLEGIVKKVSCIKLIFREGLLCPLNSLLFITVPLDRTMS</sequence>
<organism evidence="1 2">
    <name type="scientific">Marininema mesophilum</name>
    <dbReference type="NCBI Taxonomy" id="1048340"/>
    <lineage>
        <taxon>Bacteria</taxon>
        <taxon>Bacillati</taxon>
        <taxon>Bacillota</taxon>
        <taxon>Bacilli</taxon>
        <taxon>Bacillales</taxon>
        <taxon>Thermoactinomycetaceae</taxon>
        <taxon>Marininema</taxon>
    </lineage>
</organism>
<accession>A0A1H2X3A9</accession>
<dbReference type="AlphaFoldDB" id="A0A1H2X3A9"/>
<protein>
    <submittedName>
        <fullName evidence="1">Uncharacterized protein</fullName>
    </submittedName>
</protein>
<evidence type="ECO:0000313" key="1">
    <source>
        <dbReference type="EMBL" id="SDW87268.1"/>
    </source>
</evidence>
<dbReference type="STRING" id="1048340.SAMN05444487_10767"/>
<evidence type="ECO:0000313" key="2">
    <source>
        <dbReference type="Proteomes" id="UP000198534"/>
    </source>
</evidence>
<gene>
    <name evidence="1" type="ORF">SAMN05444487_10767</name>
</gene>
<reference evidence="1 2" key="1">
    <citation type="submission" date="2016-10" db="EMBL/GenBank/DDBJ databases">
        <authorList>
            <person name="de Groot N.N."/>
        </authorList>
    </citation>
    <scope>NUCLEOTIDE SEQUENCE [LARGE SCALE GENOMIC DNA]</scope>
    <source>
        <strain evidence="1 2">DSM 45610</strain>
    </source>
</reference>